<dbReference type="Gene3D" id="1.10.287.950">
    <property type="entry name" value="Methyl-accepting chemotaxis protein"/>
    <property type="match status" value="1"/>
</dbReference>
<dbReference type="PROSITE" id="PS50111">
    <property type="entry name" value="CHEMOTAXIS_TRANSDUC_2"/>
    <property type="match status" value="1"/>
</dbReference>
<dbReference type="EMBL" id="JWYV01000001">
    <property type="protein sequence ID" value="KKD01744.1"/>
    <property type="molecule type" value="Genomic_DNA"/>
</dbReference>
<keyword evidence="6" id="KW-1133">Transmembrane helix</keyword>
<name>A0A0F5VI08_9GAMM</name>
<dbReference type="PANTHER" id="PTHR32089:SF112">
    <property type="entry name" value="LYSOZYME-LIKE PROTEIN-RELATED"/>
    <property type="match status" value="1"/>
</dbReference>
<dbReference type="GO" id="GO:0007165">
    <property type="term" value="P:signal transduction"/>
    <property type="evidence" value="ECO:0007669"/>
    <property type="project" value="UniProtKB-KW"/>
</dbReference>
<evidence type="ECO:0000256" key="4">
    <source>
        <dbReference type="PROSITE-ProRule" id="PRU00284"/>
    </source>
</evidence>
<dbReference type="GO" id="GO:0016020">
    <property type="term" value="C:membrane"/>
    <property type="evidence" value="ECO:0007669"/>
    <property type="project" value="UniProtKB-SubCell"/>
</dbReference>
<evidence type="ECO:0000256" key="6">
    <source>
        <dbReference type="SAM" id="Phobius"/>
    </source>
</evidence>
<keyword evidence="2 4" id="KW-0807">Transducer</keyword>
<dbReference type="CDD" id="cd11386">
    <property type="entry name" value="MCP_signal"/>
    <property type="match status" value="1"/>
</dbReference>
<evidence type="ECO:0000259" key="7">
    <source>
        <dbReference type="PROSITE" id="PS50111"/>
    </source>
</evidence>
<dbReference type="GO" id="GO:0006935">
    <property type="term" value="P:chemotaxis"/>
    <property type="evidence" value="ECO:0007669"/>
    <property type="project" value="UniProtKB-ARBA"/>
</dbReference>
<evidence type="ECO:0000313" key="8">
    <source>
        <dbReference type="EMBL" id="KKD01744.1"/>
    </source>
</evidence>
<evidence type="ECO:0000256" key="3">
    <source>
        <dbReference type="ARBA" id="ARBA00029447"/>
    </source>
</evidence>
<evidence type="ECO:0000256" key="2">
    <source>
        <dbReference type="ARBA" id="ARBA00023224"/>
    </source>
</evidence>
<protein>
    <recommendedName>
        <fullName evidence="7">Methyl-accepting transducer domain-containing protein</fullName>
    </recommendedName>
</protein>
<dbReference type="PANTHER" id="PTHR32089">
    <property type="entry name" value="METHYL-ACCEPTING CHEMOTAXIS PROTEIN MCPB"/>
    <property type="match status" value="1"/>
</dbReference>
<feature type="coiled-coil region" evidence="5">
    <location>
        <begin position="537"/>
        <end position="564"/>
    </location>
</feature>
<comment type="similarity">
    <text evidence="3">Belongs to the methyl-accepting chemotaxis (MCP) protein family.</text>
</comment>
<organism evidence="8 9">
    <name type="scientific">Photobacterium halotolerans</name>
    <dbReference type="NCBI Taxonomy" id="265726"/>
    <lineage>
        <taxon>Bacteria</taxon>
        <taxon>Pseudomonadati</taxon>
        <taxon>Pseudomonadota</taxon>
        <taxon>Gammaproteobacteria</taxon>
        <taxon>Vibrionales</taxon>
        <taxon>Vibrionaceae</taxon>
        <taxon>Photobacterium</taxon>
    </lineage>
</organism>
<dbReference type="RefSeq" id="WP_046219072.1">
    <property type="nucleotide sequence ID" value="NZ_JWYV01000001.1"/>
</dbReference>
<dbReference type="STRING" id="265726.KY46_02865"/>
<evidence type="ECO:0000313" key="9">
    <source>
        <dbReference type="Proteomes" id="UP000033633"/>
    </source>
</evidence>
<sequence length="738" mass="79793">MKLQQKILTALLLSGLVPALAMMIIATYQAGNSLRLQAYNQLESLREVKLDAVERYFSALNQQITLEANNPFTAQALAALRQGMAELPLADGAMRAQVKQFYANQFIPKLKANAPDLQVTADSLLSQLSPAAISLQASYLVNNPHPLGEKQRLDQGGDSAYDQAHATYHPFFRELIEKSGYYDLFLIDAQTSQVVYSVYKEVDFATSLSHGPFRDSLLSHAFQAGIALEKGQTALIDFNLYLPSYHAPAGFVAAPVYQGARLTGVLVIQFPIDRLTAIMGVRAGLGDSGETYLVGPDRLMRSNSYIDPVNHSVHASFRHPDKGSIDTEAVRRALAGETNIDAISDYKGNAVLSAFAPVQLGDIRWVIVAEIDQAEALAAISQLNISGFIVILAMLALIIPAALLISRSITRPIGGEPEHMEHIARAIADGNLRLEMNDDKPATGVYASMKTMSGKLSEIIHQLKTAAGQQRSEAEALAASAVQTAETVSRQEQETTQLTVAIDQMSATARDISGNIATVATVSNEANRQVTDCAGLLRQSTTRLNDMSDDMREANEKLGLLRQSSDEITKVLDTIRNIAEQTNLLALNAAIEAARAGEHGRGFAVVAEEVRHLAQHTQDATSDTASMLATLLNHGREVSDVMTRSIDHTSSVSEQAAHATQRLQQVVQSVEQIADMTSQIAAASEQQSAVSAEISHNINNIHMMSRDTSSAVEQISASSEELSTLSAQLEKMAGHFKV</sequence>
<dbReference type="FunFam" id="1.10.287.950:FF:000001">
    <property type="entry name" value="Methyl-accepting chemotaxis sensory transducer"/>
    <property type="match status" value="1"/>
</dbReference>
<proteinExistence type="inferred from homology"/>
<feature type="transmembrane region" description="Helical" evidence="6">
    <location>
        <begin position="385"/>
        <end position="405"/>
    </location>
</feature>
<keyword evidence="5" id="KW-0175">Coiled coil</keyword>
<dbReference type="SUPFAM" id="SSF58104">
    <property type="entry name" value="Methyl-accepting chemotaxis protein (MCP) signaling domain"/>
    <property type="match status" value="1"/>
</dbReference>
<evidence type="ECO:0000256" key="5">
    <source>
        <dbReference type="SAM" id="Coils"/>
    </source>
</evidence>
<evidence type="ECO:0000256" key="1">
    <source>
        <dbReference type="ARBA" id="ARBA00004370"/>
    </source>
</evidence>
<dbReference type="InterPro" id="IPR004089">
    <property type="entry name" value="MCPsignal_dom"/>
</dbReference>
<dbReference type="Proteomes" id="UP000033633">
    <property type="component" value="Unassembled WGS sequence"/>
</dbReference>
<keyword evidence="6" id="KW-0472">Membrane</keyword>
<dbReference type="OrthoDB" id="9806704at2"/>
<accession>A0A0F5VI08</accession>
<dbReference type="PATRIC" id="fig|265726.11.peg.618"/>
<feature type="domain" description="Methyl-accepting transducer" evidence="7">
    <location>
        <begin position="466"/>
        <end position="702"/>
    </location>
</feature>
<comment type="subcellular location">
    <subcellularLocation>
        <location evidence="1">Membrane</location>
    </subcellularLocation>
</comment>
<dbReference type="AlphaFoldDB" id="A0A0F5VI08"/>
<gene>
    <name evidence="8" type="ORF">KY46_02865</name>
</gene>
<dbReference type="Gene3D" id="3.30.450.20">
    <property type="entry name" value="PAS domain"/>
    <property type="match status" value="1"/>
</dbReference>
<dbReference type="SMART" id="SM00283">
    <property type="entry name" value="MA"/>
    <property type="match status" value="1"/>
</dbReference>
<keyword evidence="9" id="KW-1185">Reference proteome</keyword>
<comment type="caution">
    <text evidence="8">The sequence shown here is derived from an EMBL/GenBank/DDBJ whole genome shotgun (WGS) entry which is preliminary data.</text>
</comment>
<keyword evidence="6" id="KW-0812">Transmembrane</keyword>
<dbReference type="Pfam" id="PF00015">
    <property type="entry name" value="MCPsignal"/>
    <property type="match status" value="1"/>
</dbReference>
<reference evidence="8 9" key="1">
    <citation type="submission" date="2014-12" db="EMBL/GenBank/DDBJ databases">
        <title>Mercury Reductase activity and rhizosphere competence traits in the genome of root associated Photobacterium halotolerans MELD1.</title>
        <authorList>
            <person name="Mathew D.C."/>
            <person name="Huang C.-C."/>
        </authorList>
    </citation>
    <scope>NUCLEOTIDE SEQUENCE [LARGE SCALE GENOMIC DNA]</scope>
    <source>
        <strain evidence="8 9">MELD1</strain>
    </source>
</reference>